<keyword evidence="7" id="KW-1185">Reference proteome</keyword>
<reference evidence="6" key="2">
    <citation type="journal article" date="2023" name="IMA Fungus">
        <title>Comparative genomic study of the Penicillium genus elucidates a diverse pangenome and 15 lateral gene transfer events.</title>
        <authorList>
            <person name="Petersen C."/>
            <person name="Sorensen T."/>
            <person name="Nielsen M.R."/>
            <person name="Sondergaard T.E."/>
            <person name="Sorensen J.L."/>
            <person name="Fitzpatrick D.A."/>
            <person name="Frisvad J.C."/>
            <person name="Nielsen K.L."/>
        </authorList>
    </citation>
    <scope>NUCLEOTIDE SEQUENCE</scope>
    <source>
        <strain evidence="6">IBT 30761</strain>
    </source>
</reference>
<dbReference type="CDD" id="cd00067">
    <property type="entry name" value="GAL4"/>
    <property type="match status" value="1"/>
</dbReference>
<dbReference type="Pfam" id="PF00172">
    <property type="entry name" value="Zn_clus"/>
    <property type="match status" value="1"/>
</dbReference>
<protein>
    <recommendedName>
        <fullName evidence="5">Zn(2)-C6 fungal-type domain-containing protein</fullName>
    </recommendedName>
</protein>
<dbReference type="OrthoDB" id="4937900at2759"/>
<dbReference type="InterPro" id="IPR053157">
    <property type="entry name" value="Sterol_Uptake_Regulator"/>
</dbReference>
<dbReference type="PROSITE" id="PS00463">
    <property type="entry name" value="ZN2_CY6_FUNGAL_1"/>
    <property type="match status" value="1"/>
</dbReference>
<accession>A0A9W9G355</accession>
<keyword evidence="2" id="KW-0238">DNA-binding</keyword>
<evidence type="ECO:0000259" key="5">
    <source>
        <dbReference type="PROSITE" id="PS50048"/>
    </source>
</evidence>
<reference evidence="6" key="1">
    <citation type="submission" date="2022-11" db="EMBL/GenBank/DDBJ databases">
        <authorList>
            <person name="Petersen C."/>
        </authorList>
    </citation>
    <scope>NUCLEOTIDE SEQUENCE</scope>
    <source>
        <strain evidence="6">IBT 30761</strain>
    </source>
</reference>
<dbReference type="SMART" id="SM00066">
    <property type="entry name" value="GAL4"/>
    <property type="match status" value="1"/>
</dbReference>
<keyword evidence="1" id="KW-0805">Transcription regulation</keyword>
<evidence type="ECO:0000313" key="6">
    <source>
        <dbReference type="EMBL" id="KAJ5111229.1"/>
    </source>
</evidence>
<dbReference type="PANTHER" id="PTHR47784:SF5">
    <property type="entry name" value="STEROL UPTAKE CONTROL PROTEIN 2"/>
    <property type="match status" value="1"/>
</dbReference>
<evidence type="ECO:0000256" key="3">
    <source>
        <dbReference type="ARBA" id="ARBA00023163"/>
    </source>
</evidence>
<evidence type="ECO:0000256" key="2">
    <source>
        <dbReference type="ARBA" id="ARBA00023125"/>
    </source>
</evidence>
<dbReference type="Gene3D" id="4.10.240.10">
    <property type="entry name" value="Zn(2)-C6 fungal-type DNA-binding domain"/>
    <property type="match status" value="1"/>
</dbReference>
<evidence type="ECO:0000256" key="1">
    <source>
        <dbReference type="ARBA" id="ARBA00023015"/>
    </source>
</evidence>
<dbReference type="PROSITE" id="PS50048">
    <property type="entry name" value="ZN2_CY6_FUNGAL_2"/>
    <property type="match status" value="1"/>
</dbReference>
<proteinExistence type="predicted"/>
<organism evidence="6 7">
    <name type="scientific">Penicillium argentinense</name>
    <dbReference type="NCBI Taxonomy" id="1131581"/>
    <lineage>
        <taxon>Eukaryota</taxon>
        <taxon>Fungi</taxon>
        <taxon>Dikarya</taxon>
        <taxon>Ascomycota</taxon>
        <taxon>Pezizomycotina</taxon>
        <taxon>Eurotiomycetes</taxon>
        <taxon>Eurotiomycetidae</taxon>
        <taxon>Eurotiales</taxon>
        <taxon>Aspergillaceae</taxon>
        <taxon>Penicillium</taxon>
    </lineage>
</organism>
<feature type="domain" description="Zn(2)-C6 fungal-type" evidence="5">
    <location>
        <begin position="44"/>
        <end position="74"/>
    </location>
</feature>
<evidence type="ECO:0000313" key="7">
    <source>
        <dbReference type="Proteomes" id="UP001149074"/>
    </source>
</evidence>
<feature type="non-terminal residue" evidence="6">
    <location>
        <position position="1"/>
    </location>
</feature>
<keyword evidence="4" id="KW-0539">Nucleus</keyword>
<dbReference type="GO" id="GO:0003677">
    <property type="term" value="F:DNA binding"/>
    <property type="evidence" value="ECO:0007669"/>
    <property type="project" value="UniProtKB-KW"/>
</dbReference>
<evidence type="ECO:0000256" key="4">
    <source>
        <dbReference type="ARBA" id="ARBA00023242"/>
    </source>
</evidence>
<dbReference type="EMBL" id="JAPQKI010000002">
    <property type="protein sequence ID" value="KAJ5111229.1"/>
    <property type="molecule type" value="Genomic_DNA"/>
</dbReference>
<name>A0A9W9G355_9EURO</name>
<dbReference type="GO" id="GO:0008270">
    <property type="term" value="F:zinc ion binding"/>
    <property type="evidence" value="ECO:0007669"/>
    <property type="project" value="InterPro"/>
</dbReference>
<dbReference type="RefSeq" id="XP_056479299.1">
    <property type="nucleotide sequence ID" value="XM_056614258.1"/>
</dbReference>
<dbReference type="GeneID" id="81353237"/>
<dbReference type="Proteomes" id="UP001149074">
    <property type="component" value="Unassembled WGS sequence"/>
</dbReference>
<dbReference type="SUPFAM" id="SSF57701">
    <property type="entry name" value="Zn2/Cys6 DNA-binding domain"/>
    <property type="match status" value="1"/>
</dbReference>
<comment type="caution">
    <text evidence="6">The sequence shown here is derived from an EMBL/GenBank/DDBJ whole genome shotgun (WGS) entry which is preliminary data.</text>
</comment>
<dbReference type="InterPro" id="IPR001138">
    <property type="entry name" value="Zn2Cys6_DnaBD"/>
</dbReference>
<dbReference type="GO" id="GO:0001228">
    <property type="term" value="F:DNA-binding transcription activator activity, RNA polymerase II-specific"/>
    <property type="evidence" value="ECO:0007669"/>
    <property type="project" value="TreeGrafter"/>
</dbReference>
<keyword evidence="3" id="KW-0804">Transcription</keyword>
<sequence length="438" mass="49691">PIFRVAIRYSSDQDVCTLRNFHNKPVFCFQFIFMRKSHKKSRHGCAECKRRRVKCDELRPSCTNCRRRTCNCNYSSSDSYMWLSADSSQNSSRSRFGFPQELMNLFSRLATPRGPIQCSESGSPVFDPTPLNLGNLELMILWSSKTHLSFTRDEKTQRVWQVLVPQEALSHIFLMHGLLATSALEAASSSDRISRVNYINTAVMHQNEALIGFQGILGQINCQNAKAIFAFASILVVYSFGFFHIENPAGTAIAMEDLYQVLMLCRGVQQIITRSESSIQGSSFSPVLDFSPVDYPVPLPGSVQFAVHQLREANASYGARRASHDTPLYQVAIAILEEALNASYQDRIAQNVVSRWAITLPQPFLERLNEREPMALVILGFFCVVLHRLKGIWYFRGWGISVMKLVWQTIPLQWKNLLHWPAVEVLGEAPEVHQPQLP</sequence>
<dbReference type="InterPro" id="IPR036864">
    <property type="entry name" value="Zn2-C6_fun-type_DNA-bd_sf"/>
</dbReference>
<dbReference type="AlphaFoldDB" id="A0A9W9G355"/>
<dbReference type="PANTHER" id="PTHR47784">
    <property type="entry name" value="STEROL UPTAKE CONTROL PROTEIN 2"/>
    <property type="match status" value="1"/>
</dbReference>
<gene>
    <name evidence="6" type="ORF">N7532_001764</name>
</gene>